<evidence type="ECO:0000313" key="2">
    <source>
        <dbReference type="EMBL" id="GBG71680.1"/>
    </source>
</evidence>
<feature type="region of interest" description="Disordered" evidence="1">
    <location>
        <begin position="40"/>
        <end position="67"/>
    </location>
</feature>
<organism evidence="2 3">
    <name type="scientific">Chara braunii</name>
    <name type="common">Braun's stonewort</name>
    <dbReference type="NCBI Taxonomy" id="69332"/>
    <lineage>
        <taxon>Eukaryota</taxon>
        <taxon>Viridiplantae</taxon>
        <taxon>Streptophyta</taxon>
        <taxon>Charophyceae</taxon>
        <taxon>Charales</taxon>
        <taxon>Characeae</taxon>
        <taxon>Chara</taxon>
    </lineage>
</organism>
<evidence type="ECO:0000313" key="3">
    <source>
        <dbReference type="Proteomes" id="UP000265515"/>
    </source>
</evidence>
<evidence type="ECO:0000256" key="1">
    <source>
        <dbReference type="SAM" id="MobiDB-lite"/>
    </source>
</evidence>
<gene>
    <name evidence="2" type="ORF">CBR_g9093</name>
</gene>
<keyword evidence="3" id="KW-1185">Reference proteome</keyword>
<dbReference type="EMBL" id="BFEA01000151">
    <property type="protein sequence ID" value="GBG71680.1"/>
    <property type="molecule type" value="Genomic_DNA"/>
</dbReference>
<proteinExistence type="predicted"/>
<dbReference type="OMA" id="VIAYWKE"/>
<dbReference type="STRING" id="69332.A0A388KNP2"/>
<name>A0A388KNP2_CHABU</name>
<accession>A0A388KNP2</accession>
<dbReference type="Gramene" id="GBG71680">
    <property type="protein sequence ID" value="GBG71680"/>
    <property type="gene ID" value="CBR_g9093"/>
</dbReference>
<comment type="caution">
    <text evidence="2">The sequence shown here is derived from an EMBL/GenBank/DDBJ whole genome shotgun (WGS) entry which is preliminary data.</text>
</comment>
<dbReference type="Proteomes" id="UP000265515">
    <property type="component" value="Unassembled WGS sequence"/>
</dbReference>
<dbReference type="Gene3D" id="6.10.250.760">
    <property type="match status" value="1"/>
</dbReference>
<feature type="compositionally biased region" description="Basic and acidic residues" evidence="1">
    <location>
        <begin position="54"/>
        <end position="67"/>
    </location>
</feature>
<dbReference type="OrthoDB" id="3176171at2759"/>
<reference evidence="2 3" key="1">
    <citation type="journal article" date="2018" name="Cell">
        <title>The Chara Genome: Secondary Complexity and Implications for Plant Terrestrialization.</title>
        <authorList>
            <person name="Nishiyama T."/>
            <person name="Sakayama H."/>
            <person name="Vries J.D."/>
            <person name="Buschmann H."/>
            <person name="Saint-Marcoux D."/>
            <person name="Ullrich K.K."/>
            <person name="Haas F.B."/>
            <person name="Vanderstraeten L."/>
            <person name="Becker D."/>
            <person name="Lang D."/>
            <person name="Vosolsobe S."/>
            <person name="Rombauts S."/>
            <person name="Wilhelmsson P.K.I."/>
            <person name="Janitza P."/>
            <person name="Kern R."/>
            <person name="Heyl A."/>
            <person name="Rumpler F."/>
            <person name="Villalobos L.I.A.C."/>
            <person name="Clay J.M."/>
            <person name="Skokan R."/>
            <person name="Toyoda A."/>
            <person name="Suzuki Y."/>
            <person name="Kagoshima H."/>
            <person name="Schijlen E."/>
            <person name="Tajeshwar N."/>
            <person name="Catarino B."/>
            <person name="Hetherington A.J."/>
            <person name="Saltykova A."/>
            <person name="Bonnot C."/>
            <person name="Breuninger H."/>
            <person name="Symeonidi A."/>
            <person name="Radhakrishnan G.V."/>
            <person name="Van Nieuwerburgh F."/>
            <person name="Deforce D."/>
            <person name="Chang C."/>
            <person name="Karol K.G."/>
            <person name="Hedrich R."/>
            <person name="Ulvskov P."/>
            <person name="Glockner G."/>
            <person name="Delwiche C.F."/>
            <person name="Petrasek J."/>
            <person name="Van de Peer Y."/>
            <person name="Friml J."/>
            <person name="Beilby M."/>
            <person name="Dolan L."/>
            <person name="Kohara Y."/>
            <person name="Sugano S."/>
            <person name="Fujiyama A."/>
            <person name="Delaux P.-M."/>
            <person name="Quint M."/>
            <person name="TheiBen G."/>
            <person name="Hagemann M."/>
            <person name="Harholt J."/>
            <person name="Dunand C."/>
            <person name="Zachgo S."/>
            <person name="Langdale J."/>
            <person name="Maumus F."/>
            <person name="Straeten D.V.D."/>
            <person name="Gould S.B."/>
            <person name="Rensing S.A."/>
        </authorList>
    </citation>
    <scope>NUCLEOTIDE SEQUENCE [LARGE SCALE GENOMIC DNA]</scope>
    <source>
        <strain evidence="2 3">S276</strain>
    </source>
</reference>
<protein>
    <submittedName>
        <fullName evidence="2">Uncharacterized protein</fullName>
    </submittedName>
</protein>
<sequence>MILLIYATRVRSITNEASRNIQSKEILKLKKVIAYWKEQAGKKGEGDDDLEEIQDARPSKDKDDGAS</sequence>
<dbReference type="AlphaFoldDB" id="A0A388KNP2"/>